<dbReference type="InterPro" id="IPR026045">
    <property type="entry name" value="Ferric-bd"/>
</dbReference>
<dbReference type="Pfam" id="PF13343">
    <property type="entry name" value="SBP_bac_6"/>
    <property type="match status" value="1"/>
</dbReference>
<evidence type="ECO:0000256" key="1">
    <source>
        <dbReference type="ARBA" id="ARBA00022729"/>
    </source>
</evidence>
<keyword evidence="1 2" id="KW-0732">Signal</keyword>
<evidence type="ECO:0000313" key="3">
    <source>
        <dbReference type="EMBL" id="MBS4192378.1"/>
    </source>
</evidence>
<gene>
    <name evidence="3" type="ORF">KHA94_19670</name>
</gene>
<dbReference type="Proteomes" id="UP000681027">
    <property type="component" value="Unassembled WGS sequence"/>
</dbReference>
<dbReference type="RefSeq" id="WP_213103788.1">
    <property type="nucleotide sequence ID" value="NZ_JAGYPM010000004.1"/>
</dbReference>
<dbReference type="PANTHER" id="PTHR30006">
    <property type="entry name" value="THIAMINE-BINDING PERIPLASMIC PROTEIN-RELATED"/>
    <property type="match status" value="1"/>
</dbReference>
<protein>
    <submittedName>
        <fullName evidence="3">Extracellular solute-binding protein</fullName>
    </submittedName>
</protein>
<comment type="caution">
    <text evidence="3">The sequence shown here is derived from an EMBL/GenBank/DDBJ whole genome shotgun (WGS) entry which is preliminary data.</text>
</comment>
<proteinExistence type="predicted"/>
<sequence length="371" mass="40641">MKMLIHSRNRVMTMVLILLFSTALLSACTGNPAGGSEKQHTTTSSDLPVTATSDSLIDKAKQEGTVVVYTSKPRPISIKLAEMFEAKYPGIKVEIFQAGGSQVLSKVEAELNAGALKADVVDYTDGPAIIDQVNRGIIAKYIPENADKINEHLRDPNGYWVSSGGLVTATIAYNSNIISEKEAPKSWKDLTDPKWKGKISMASPDYAGTSIATIQGWVQEFGGEAYLKALGENNVRVLKSFGDTENSILSGEAPIGVVLSFRAYADLVDKKPIKIVEPSEGQFGMLTTVGINAKAAHPYAARLFENFIFSMEYQNFMVENHYYPARNDVQPANHIRPLSEIKLIWPDTEKLADPSHVANIKKAFNTHLKVH</sequence>
<dbReference type="SUPFAM" id="SSF53850">
    <property type="entry name" value="Periplasmic binding protein-like II"/>
    <property type="match status" value="1"/>
</dbReference>
<evidence type="ECO:0000256" key="2">
    <source>
        <dbReference type="SAM" id="SignalP"/>
    </source>
</evidence>
<dbReference type="EMBL" id="JAGYPM010000004">
    <property type="protein sequence ID" value="MBS4192378.1"/>
    <property type="molecule type" value="Genomic_DNA"/>
</dbReference>
<feature type="chain" id="PRO_5046111164" evidence="2">
    <location>
        <begin position="28"/>
        <end position="371"/>
    </location>
</feature>
<reference evidence="3 4" key="1">
    <citation type="submission" date="2021-05" db="EMBL/GenBank/DDBJ databases">
        <title>Novel Bacillus species.</title>
        <authorList>
            <person name="Liu G."/>
        </authorList>
    </citation>
    <scope>NUCLEOTIDE SEQUENCE [LARGE SCALE GENOMIC DNA]</scope>
    <source>
        <strain evidence="3 4">FJAT-49705</strain>
    </source>
</reference>
<dbReference type="PROSITE" id="PS51257">
    <property type="entry name" value="PROKAR_LIPOPROTEIN"/>
    <property type="match status" value="1"/>
</dbReference>
<dbReference type="PIRSF" id="PIRSF002825">
    <property type="entry name" value="CfbpA"/>
    <property type="match status" value="1"/>
</dbReference>
<organism evidence="3 4">
    <name type="scientific">Cytobacillus citreus</name>
    <dbReference type="NCBI Taxonomy" id="2833586"/>
    <lineage>
        <taxon>Bacteria</taxon>
        <taxon>Bacillati</taxon>
        <taxon>Bacillota</taxon>
        <taxon>Bacilli</taxon>
        <taxon>Bacillales</taxon>
        <taxon>Bacillaceae</taxon>
        <taxon>Cytobacillus</taxon>
    </lineage>
</organism>
<accession>A0ABS5NZ69</accession>
<dbReference type="Gene3D" id="3.40.190.10">
    <property type="entry name" value="Periplasmic binding protein-like II"/>
    <property type="match status" value="2"/>
</dbReference>
<evidence type="ECO:0000313" key="4">
    <source>
        <dbReference type="Proteomes" id="UP000681027"/>
    </source>
</evidence>
<name>A0ABS5NZ69_9BACI</name>
<keyword evidence="4" id="KW-1185">Reference proteome</keyword>
<feature type="signal peptide" evidence="2">
    <location>
        <begin position="1"/>
        <end position="27"/>
    </location>
</feature>